<evidence type="ECO:0000259" key="7">
    <source>
        <dbReference type="Pfam" id="PF06271"/>
    </source>
</evidence>
<sequence length="322" mass="35329">MVAETDTVPAVEATAPYSLARWHIRAAAFAVDVLPSVAVVATMILGSLAVPLRSAWWSLCVAVAATVILLTLINRTVWPANRGWSLGRALVGITVVRRDGNCPGVGRLLLRDLAHVLDTLAVFVGWLWPLWDSRRRTFADLLLRTEVRRVEPNQRPAVARRLAAIVVATAAALCAGGAALSFTVVFLHERASDQTRAAIQAQGPKIVAEMLTYDPKTLQQDFARARSLTTDKYRDQLAKQQEVVQKGQPVVNEYWVTNSAVKSATPDRAEMLLFLQGHRGGEKQQRFITATVRVAFAKSPDARWLVDDLTVVTKPKPAKGQK</sequence>
<evidence type="ECO:0000256" key="4">
    <source>
        <dbReference type="ARBA" id="ARBA00022989"/>
    </source>
</evidence>
<name>A0A2G5PAW0_MYCCE</name>
<feature type="transmembrane region" description="Helical" evidence="6">
    <location>
        <begin position="113"/>
        <end position="131"/>
    </location>
</feature>
<evidence type="ECO:0000313" key="8">
    <source>
        <dbReference type="EMBL" id="PIB75024.1"/>
    </source>
</evidence>
<dbReference type="GO" id="GO:0005886">
    <property type="term" value="C:plasma membrane"/>
    <property type="evidence" value="ECO:0007669"/>
    <property type="project" value="UniProtKB-SubCell"/>
</dbReference>
<feature type="transmembrane region" description="Helical" evidence="6">
    <location>
        <begin position="55"/>
        <end position="73"/>
    </location>
</feature>
<evidence type="ECO:0000256" key="6">
    <source>
        <dbReference type="SAM" id="Phobius"/>
    </source>
</evidence>
<evidence type="ECO:0000256" key="1">
    <source>
        <dbReference type="ARBA" id="ARBA00004651"/>
    </source>
</evidence>
<dbReference type="OrthoDB" id="9793824at2"/>
<keyword evidence="2" id="KW-1003">Cell membrane</keyword>
<dbReference type="Proteomes" id="UP000230971">
    <property type="component" value="Unassembled WGS sequence"/>
</dbReference>
<dbReference type="EMBL" id="PDKV01000035">
    <property type="protein sequence ID" value="PIB75024.1"/>
    <property type="molecule type" value="Genomic_DNA"/>
</dbReference>
<accession>A0A2G5PAW0</accession>
<feature type="transmembrane region" description="Helical" evidence="6">
    <location>
        <begin position="162"/>
        <end position="187"/>
    </location>
</feature>
<feature type="domain" description="RDD" evidence="7">
    <location>
        <begin position="20"/>
        <end position="143"/>
    </location>
</feature>
<evidence type="ECO:0000313" key="9">
    <source>
        <dbReference type="Proteomes" id="UP000230971"/>
    </source>
</evidence>
<dbReference type="InterPro" id="IPR051791">
    <property type="entry name" value="Pra-immunoreactive"/>
</dbReference>
<dbReference type="Pfam" id="PF06271">
    <property type="entry name" value="RDD"/>
    <property type="match status" value="1"/>
</dbReference>
<proteinExistence type="predicted"/>
<dbReference type="InterPro" id="IPR010432">
    <property type="entry name" value="RDD"/>
</dbReference>
<feature type="transmembrane region" description="Helical" evidence="6">
    <location>
        <begin position="26"/>
        <end position="49"/>
    </location>
</feature>
<dbReference type="AlphaFoldDB" id="A0A2G5PAW0"/>
<evidence type="ECO:0000256" key="2">
    <source>
        <dbReference type="ARBA" id="ARBA00022475"/>
    </source>
</evidence>
<dbReference type="PANTHER" id="PTHR36115:SF6">
    <property type="entry name" value="PROLINE-RICH ANTIGEN HOMOLOG"/>
    <property type="match status" value="1"/>
</dbReference>
<protein>
    <recommendedName>
        <fullName evidence="7">RDD domain-containing protein</fullName>
    </recommendedName>
</protein>
<reference evidence="8 9" key="1">
    <citation type="journal article" date="2017" name="Infect. Genet. Evol.">
        <title>The new phylogeny of the genus Mycobacterium: The old and the news.</title>
        <authorList>
            <person name="Tortoli E."/>
            <person name="Fedrizzi T."/>
            <person name="Meehan C.J."/>
            <person name="Trovato A."/>
            <person name="Grottola A."/>
            <person name="Giacobazzi E."/>
            <person name="Serpini G.F."/>
            <person name="Tagliazucchi S."/>
            <person name="Fabio A."/>
            <person name="Bettua C."/>
            <person name="Bertorelli R."/>
            <person name="Frascaro F."/>
            <person name="De Sanctis V."/>
            <person name="Pecorari M."/>
            <person name="Jousson O."/>
            <person name="Segata N."/>
            <person name="Cirillo D.M."/>
        </authorList>
    </citation>
    <scope>NUCLEOTIDE SEQUENCE [LARGE SCALE GENOMIC DNA]</scope>
    <source>
        <strain evidence="8 9">NCTC 12882</strain>
    </source>
</reference>
<keyword evidence="4 6" id="KW-1133">Transmembrane helix</keyword>
<gene>
    <name evidence="8" type="ORF">CQY23_20755</name>
</gene>
<dbReference type="PANTHER" id="PTHR36115">
    <property type="entry name" value="PROLINE-RICH ANTIGEN HOMOLOG-RELATED"/>
    <property type="match status" value="1"/>
</dbReference>
<comment type="subcellular location">
    <subcellularLocation>
        <location evidence="1">Cell membrane</location>
        <topology evidence="1">Multi-pass membrane protein</topology>
    </subcellularLocation>
</comment>
<organism evidence="8 9">
    <name type="scientific">Mycobacterium celatum</name>
    <dbReference type="NCBI Taxonomy" id="28045"/>
    <lineage>
        <taxon>Bacteria</taxon>
        <taxon>Bacillati</taxon>
        <taxon>Actinomycetota</taxon>
        <taxon>Actinomycetes</taxon>
        <taxon>Mycobacteriales</taxon>
        <taxon>Mycobacteriaceae</taxon>
        <taxon>Mycobacterium</taxon>
    </lineage>
</organism>
<evidence type="ECO:0000256" key="3">
    <source>
        <dbReference type="ARBA" id="ARBA00022692"/>
    </source>
</evidence>
<comment type="caution">
    <text evidence="8">The sequence shown here is derived from an EMBL/GenBank/DDBJ whole genome shotgun (WGS) entry which is preliminary data.</text>
</comment>
<keyword evidence="3 6" id="KW-0812">Transmembrane</keyword>
<evidence type="ECO:0000256" key="5">
    <source>
        <dbReference type="ARBA" id="ARBA00023136"/>
    </source>
</evidence>
<keyword evidence="5 6" id="KW-0472">Membrane</keyword>